<dbReference type="EMBL" id="FPJA01000006">
    <property type="protein sequence ID" value="SFW35728.1"/>
    <property type="molecule type" value="Genomic_DNA"/>
</dbReference>
<reference evidence="3" key="1">
    <citation type="submission" date="2016-11" db="EMBL/GenBank/DDBJ databases">
        <authorList>
            <person name="Varghese N."/>
            <person name="Submissions S."/>
        </authorList>
    </citation>
    <scope>NUCLEOTIDE SEQUENCE [LARGE SCALE GENOMIC DNA]</scope>
    <source>
        <strain evidence="3">C3</strain>
    </source>
</reference>
<keyword evidence="1" id="KW-1133">Transmembrane helix</keyword>
<keyword evidence="3" id="KW-1185">Reference proteome</keyword>
<organism evidence="2 3">
    <name type="scientific">Selenomonas ruminantium</name>
    <dbReference type="NCBI Taxonomy" id="971"/>
    <lineage>
        <taxon>Bacteria</taxon>
        <taxon>Bacillati</taxon>
        <taxon>Bacillota</taxon>
        <taxon>Negativicutes</taxon>
        <taxon>Selenomonadales</taxon>
        <taxon>Selenomonadaceae</taxon>
        <taxon>Selenomonas</taxon>
    </lineage>
</organism>
<dbReference type="Proteomes" id="UP000182958">
    <property type="component" value="Unassembled WGS sequence"/>
</dbReference>
<feature type="transmembrane region" description="Helical" evidence="1">
    <location>
        <begin position="20"/>
        <end position="39"/>
    </location>
</feature>
<evidence type="ECO:0000313" key="3">
    <source>
        <dbReference type="Proteomes" id="UP000182958"/>
    </source>
</evidence>
<name>A0A1K1NJV8_SELRU</name>
<protein>
    <submittedName>
        <fullName evidence="2">Uncharacterized protein</fullName>
    </submittedName>
</protein>
<sequence>MSLPVFAEVDILLGINKGISIVLGIVIAVMAVTCVRMVVVEASEKPEVICADEVLVINPGTNQLLMVGNTRKRIQDALSARLVSEEMAGTLPFKVKQASSYEYEGVMTDVDAQVPVALIPLSIISDTLDSSYQVKDKTLYKSVVVGSLYMAICRGGSTANNWTMIGAIPVSGYDPVTLGGDINHPWLVKPSINQKAEVYASMMEKLIREKLNLSQLKPYLKNINKPIADTYEVVDVTMTAKRAPEIFDTQQETVKALIGSIYSARFQEISNKIVYPPITMMGKKINNGDRTNEGNRSVADDVSDSIYSLAGGYSTSGATMTLTVPEPTHKIRLNFSGAGWMELKGKKESLAVKNVGYKAWLRRQIDSQPEKVVDDVKSVQYILPESGSIAAAEKEQLPDIYTELLVRLADRLASQKK</sequence>
<evidence type="ECO:0000313" key="2">
    <source>
        <dbReference type="EMBL" id="SFW35728.1"/>
    </source>
</evidence>
<dbReference type="AlphaFoldDB" id="A0A1K1NJV8"/>
<proteinExistence type="predicted"/>
<keyword evidence="1" id="KW-0812">Transmembrane</keyword>
<evidence type="ECO:0000256" key="1">
    <source>
        <dbReference type="SAM" id="Phobius"/>
    </source>
</evidence>
<keyword evidence="1" id="KW-0472">Membrane</keyword>
<accession>A0A1K1NJV8</accession>
<gene>
    <name evidence="2" type="ORF">SAMN02910323_1433</name>
</gene>